<dbReference type="GO" id="GO:0000160">
    <property type="term" value="P:phosphorelay signal transduction system"/>
    <property type="evidence" value="ECO:0007669"/>
    <property type="project" value="InterPro"/>
</dbReference>
<evidence type="ECO:0000256" key="2">
    <source>
        <dbReference type="ARBA" id="ARBA00023125"/>
    </source>
</evidence>
<evidence type="ECO:0000256" key="3">
    <source>
        <dbReference type="ARBA" id="ARBA00024867"/>
    </source>
</evidence>
<feature type="modified residue" description="4-aspartylphosphate" evidence="4">
    <location>
        <position position="54"/>
    </location>
</feature>
<evidence type="ECO:0000256" key="4">
    <source>
        <dbReference type="PROSITE-ProRule" id="PRU00169"/>
    </source>
</evidence>
<dbReference type="PANTHER" id="PTHR35807">
    <property type="entry name" value="TRANSCRIPTIONAL REGULATOR REDD-RELATED"/>
    <property type="match status" value="1"/>
</dbReference>
<dbReference type="HOGENOM" id="CLU_000445_14_3_9"/>
<keyword evidence="2" id="KW-0238">DNA-binding</keyword>
<dbReference type="SMART" id="SM00448">
    <property type="entry name" value="REC"/>
    <property type="match status" value="1"/>
</dbReference>
<evidence type="ECO:0000313" key="6">
    <source>
        <dbReference type="EMBL" id="ADU26437.1"/>
    </source>
</evidence>
<dbReference type="GO" id="GO:0006355">
    <property type="term" value="P:regulation of DNA-templated transcription"/>
    <property type="evidence" value="ECO:0007669"/>
    <property type="project" value="InterPro"/>
</dbReference>
<organism evidence="6 7">
    <name type="scientific">Ethanoligenens harbinense (strain DSM 18485 / JCM 12961 / CGMCC 1.5033 / YUAN-3)</name>
    <dbReference type="NCBI Taxonomy" id="663278"/>
    <lineage>
        <taxon>Bacteria</taxon>
        <taxon>Bacillati</taxon>
        <taxon>Bacillota</taxon>
        <taxon>Clostridia</taxon>
        <taxon>Eubacteriales</taxon>
        <taxon>Oscillospiraceae</taxon>
        <taxon>Ethanoligenens</taxon>
    </lineage>
</organism>
<dbReference type="EMBL" id="CP002400">
    <property type="protein sequence ID" value="ADU26437.1"/>
    <property type="molecule type" value="Genomic_DNA"/>
</dbReference>
<dbReference type="PROSITE" id="PS50110">
    <property type="entry name" value="RESPONSE_REGULATORY"/>
    <property type="match status" value="1"/>
</dbReference>
<protein>
    <recommendedName>
        <fullName evidence="1">Stage 0 sporulation protein A homolog</fullName>
    </recommendedName>
</protein>
<evidence type="ECO:0000313" key="7">
    <source>
        <dbReference type="Proteomes" id="UP000001551"/>
    </source>
</evidence>
<sequence length="368" mass="42755">MIRTIVVDDEWYNRAEICDFIEKTGFMRVESCCQNGAEALREADRVLPQAAFIDIEMPEMDGLTLAEKLLEKYPEIQVVFITGWNQYAVAAFELNALDYIMKPLNKARFQKMVERLKRRVELTVVKQGNRISIRCFGGFDVMVNGHPVIWRRSKAEELFAFLLTRHDTFVAKEIIIENLWSGYEITKSLPILQTAVCKIRNIFSMCKSEVRLIYANNRYGIFLSDTDCDYLKLESMVNDFQDGYPKSFEALEKACETLQCGLFDGRGFLWSESCQEYLHRKLSLMLCKIADHYHAQNDVLLEIEACKQLSRFSPIDDEAQLRYISVLRARGRKDTINRHGDWLRKTLQEEYGCGLPDVVEKALQERSE</sequence>
<dbReference type="InterPro" id="IPR016032">
    <property type="entry name" value="Sig_transdc_resp-reg_C-effctor"/>
</dbReference>
<evidence type="ECO:0000256" key="1">
    <source>
        <dbReference type="ARBA" id="ARBA00018672"/>
    </source>
</evidence>
<comment type="function">
    <text evidence="3">May play the central regulatory role in sporulation. It may be an element of the effector pathway responsible for the activation of sporulation genes in response to nutritional stress. Spo0A may act in concert with spo0H (a sigma factor) to control the expression of some genes that are critical to the sporulation process.</text>
</comment>
<dbReference type="Gene3D" id="1.10.10.10">
    <property type="entry name" value="Winged helix-like DNA-binding domain superfamily/Winged helix DNA-binding domain"/>
    <property type="match status" value="1"/>
</dbReference>
<dbReference type="AlphaFoldDB" id="E6U3E5"/>
<dbReference type="eggNOG" id="COG3947">
    <property type="taxonomic scope" value="Bacteria"/>
</dbReference>
<dbReference type="Proteomes" id="UP000001551">
    <property type="component" value="Chromosome"/>
</dbReference>
<dbReference type="KEGG" id="eha:Ethha_0870"/>
<keyword evidence="4" id="KW-0597">Phosphoprotein</keyword>
<proteinExistence type="predicted"/>
<dbReference type="SUPFAM" id="SSF46894">
    <property type="entry name" value="C-terminal effector domain of the bipartite response regulators"/>
    <property type="match status" value="1"/>
</dbReference>
<feature type="domain" description="Response regulatory" evidence="5">
    <location>
        <begin position="3"/>
        <end position="117"/>
    </location>
</feature>
<dbReference type="Gene3D" id="3.40.50.2300">
    <property type="match status" value="1"/>
</dbReference>
<dbReference type="InterPro" id="IPR011006">
    <property type="entry name" value="CheY-like_superfamily"/>
</dbReference>
<dbReference type="InterPro" id="IPR001789">
    <property type="entry name" value="Sig_transdc_resp-reg_receiver"/>
</dbReference>
<dbReference type="STRING" id="663278.Ethha_0870"/>
<dbReference type="InterPro" id="IPR051677">
    <property type="entry name" value="AfsR-DnrI-RedD_regulator"/>
</dbReference>
<dbReference type="SUPFAM" id="SSF52172">
    <property type="entry name" value="CheY-like"/>
    <property type="match status" value="1"/>
</dbReference>
<dbReference type="GO" id="GO:0003677">
    <property type="term" value="F:DNA binding"/>
    <property type="evidence" value="ECO:0007669"/>
    <property type="project" value="UniProtKB-KW"/>
</dbReference>
<dbReference type="Pfam" id="PF00072">
    <property type="entry name" value="Response_reg"/>
    <property type="match status" value="1"/>
</dbReference>
<accession>E6U3E5</accession>
<gene>
    <name evidence="6" type="ordered locus">Ethha_0870</name>
</gene>
<name>E6U3E5_ETHHY</name>
<keyword evidence="7" id="KW-1185">Reference proteome</keyword>
<dbReference type="InterPro" id="IPR036388">
    <property type="entry name" value="WH-like_DNA-bd_sf"/>
</dbReference>
<dbReference type="RefSeq" id="WP_013484807.1">
    <property type="nucleotide sequence ID" value="NC_014828.1"/>
</dbReference>
<evidence type="ECO:0000259" key="5">
    <source>
        <dbReference type="PROSITE" id="PS50110"/>
    </source>
</evidence>
<reference evidence="6 7" key="1">
    <citation type="submission" date="2010-12" db="EMBL/GenBank/DDBJ databases">
        <title>Complete sequence of Ethanoligenens harbinense YUAN-3.</title>
        <authorList>
            <person name="Lucas S."/>
            <person name="Copeland A."/>
            <person name="Lapidus A."/>
            <person name="Cheng J.-F."/>
            <person name="Bruce D."/>
            <person name="Goodwin L."/>
            <person name="Pitluck S."/>
            <person name="Chertkov O."/>
            <person name="Misra M."/>
            <person name="Detter J.C."/>
            <person name="Han C."/>
            <person name="Tapia R."/>
            <person name="Land M."/>
            <person name="Hauser L."/>
            <person name="Jeffries C."/>
            <person name="Kyrpides N."/>
            <person name="Ivanova N."/>
            <person name="Mikhailova N."/>
            <person name="Wang A."/>
            <person name="Mouttaki H."/>
            <person name="He Z."/>
            <person name="Zhou J."/>
            <person name="Hemme C.L."/>
            <person name="Woyke T."/>
        </authorList>
    </citation>
    <scope>NUCLEOTIDE SEQUENCE [LARGE SCALE GENOMIC DNA]</scope>
    <source>
        <strain evidence="7">DSM 18485 / JCM 12961 / CGMCC 1.5033 / YUAN-3</strain>
    </source>
</reference>